<feature type="compositionally biased region" description="Basic and acidic residues" evidence="4">
    <location>
        <begin position="247"/>
        <end position="260"/>
    </location>
</feature>
<feature type="region of interest" description="Disordered" evidence="4">
    <location>
        <begin position="524"/>
        <end position="551"/>
    </location>
</feature>
<sequence>MKRNAPKASPKASRPLSPNNNRQQQQQGGANKPGANNRGGRGGGNNNANNSNAPAGGAAGRGGNARGGGGGGAAASSSRAGSSAASVTRSTRKKDGNTKPSENDASKAPMTRERAEDILRKAFRGHLFRKRVTQMLKDVKTSEQYMTKLKLDKSEVYLLQQLVIERKSRLGHGMSGNVVKCTDANQTKHFAMKGLDLTVYKSKSEKEREKKKKEGGKDGGKDKEDSPLQRIKKKCGVKDDEGENNDAGDKEDKEKRKRKEQDFIASQLRSFEIEVDFLKRLKASNHPNIVYLEGIAISPPHYCILTRLEKHALATNVRVLAFEKGRRGVLPTPMASLSPYDLPQQLSMGAEIASAVAELHKHMILHRDIKSNNVLIRQTPTDGGYPSVCLCDFGIARQMKEEGRGIYPGNGAGTPSYKAPEVISEHGFYSMAGDVWGIGAVLSELFAGVQSLCQWVSITNNQKDKRVLSGFALPPLPDSVPAGPKEVILRCMQYEAPLRPSAAQVAAVLRRLLKEYEEENAFPPKAKRGTRIKSNDAKSAGASAGSDDAAAKGAALDPLPEDLHYEYYLRLGVASFRMRSQRANAYQMLDELEKKRYETMKEADKMLVRRLSVMARFQEEKYRRERQPEEGDDHFALIPQYNGQGTYVADPNVVKQGWVSPYQRSPYRNSTMRSYKWLLQGVKPTVPKGSVAFGGSHNKWVQSETGKWVRQQ</sequence>
<feature type="domain" description="Protein kinase" evidence="5">
    <location>
        <begin position="164"/>
        <end position="513"/>
    </location>
</feature>
<feature type="compositionally biased region" description="Basic and acidic residues" evidence="4">
    <location>
        <begin position="93"/>
        <end position="113"/>
    </location>
</feature>
<feature type="compositionally biased region" description="Basic and acidic residues" evidence="4">
    <location>
        <begin position="215"/>
        <end position="227"/>
    </location>
</feature>
<dbReference type="PROSITE" id="PS00107">
    <property type="entry name" value="PROTEIN_KINASE_ATP"/>
    <property type="match status" value="1"/>
</dbReference>
<accession>A0A0G4GCM1</accession>
<dbReference type="Pfam" id="PF00069">
    <property type="entry name" value="Pkinase"/>
    <property type="match status" value="1"/>
</dbReference>
<protein>
    <recommendedName>
        <fullName evidence="5">Protein kinase domain-containing protein</fullName>
    </recommendedName>
</protein>
<dbReference type="InterPro" id="IPR017441">
    <property type="entry name" value="Protein_kinase_ATP_BS"/>
</dbReference>
<dbReference type="PANTHER" id="PTHR44329">
    <property type="entry name" value="SERINE/THREONINE-PROTEIN KINASE TNNI3K-RELATED"/>
    <property type="match status" value="1"/>
</dbReference>
<dbReference type="InterPro" id="IPR011009">
    <property type="entry name" value="Kinase-like_dom_sf"/>
</dbReference>
<dbReference type="Gene3D" id="1.10.510.10">
    <property type="entry name" value="Transferase(Phosphotransferase) domain 1"/>
    <property type="match status" value="1"/>
</dbReference>
<organism evidence="6 7">
    <name type="scientific">Vitrella brassicaformis (strain CCMP3155)</name>
    <dbReference type="NCBI Taxonomy" id="1169540"/>
    <lineage>
        <taxon>Eukaryota</taxon>
        <taxon>Sar</taxon>
        <taxon>Alveolata</taxon>
        <taxon>Colpodellida</taxon>
        <taxon>Vitrellaceae</taxon>
        <taxon>Vitrella</taxon>
    </lineage>
</organism>
<dbReference type="SMART" id="SM00220">
    <property type="entry name" value="S_TKc"/>
    <property type="match status" value="1"/>
</dbReference>
<evidence type="ECO:0000256" key="3">
    <source>
        <dbReference type="PROSITE-ProRule" id="PRU10141"/>
    </source>
</evidence>
<dbReference type="PANTHER" id="PTHR44329:SF298">
    <property type="entry name" value="MIXED LINEAGE KINASE DOMAIN-LIKE PROTEIN"/>
    <property type="match status" value="1"/>
</dbReference>
<evidence type="ECO:0000259" key="5">
    <source>
        <dbReference type="PROSITE" id="PS50011"/>
    </source>
</evidence>
<feature type="compositionally biased region" description="Low complexity" evidence="4">
    <location>
        <begin position="74"/>
        <end position="86"/>
    </location>
</feature>
<dbReference type="VEuPathDB" id="CryptoDB:Vbra_22131"/>
<keyword evidence="2 3" id="KW-0067">ATP-binding</keyword>
<dbReference type="STRING" id="1169540.A0A0G4GCM1"/>
<name>A0A0G4GCM1_VITBC</name>
<dbReference type="PROSITE" id="PS50011">
    <property type="entry name" value="PROTEIN_KINASE_DOM"/>
    <property type="match status" value="1"/>
</dbReference>
<evidence type="ECO:0000313" key="7">
    <source>
        <dbReference type="Proteomes" id="UP000041254"/>
    </source>
</evidence>
<feature type="region of interest" description="Disordered" evidence="4">
    <location>
        <begin position="1"/>
        <end position="113"/>
    </location>
</feature>
<keyword evidence="7" id="KW-1185">Reference proteome</keyword>
<dbReference type="EMBL" id="CDMY01000624">
    <property type="protein sequence ID" value="CEM26872.1"/>
    <property type="molecule type" value="Genomic_DNA"/>
</dbReference>
<gene>
    <name evidence="6" type="ORF">Vbra_22131</name>
</gene>
<feature type="compositionally biased region" description="Low complexity" evidence="4">
    <location>
        <begin position="18"/>
        <end position="36"/>
    </location>
</feature>
<dbReference type="AlphaFoldDB" id="A0A0G4GCM1"/>
<dbReference type="InterPro" id="IPR000719">
    <property type="entry name" value="Prot_kinase_dom"/>
</dbReference>
<feature type="binding site" evidence="3">
    <location>
        <position position="193"/>
    </location>
    <ligand>
        <name>ATP</name>
        <dbReference type="ChEBI" id="CHEBI:30616"/>
    </ligand>
</feature>
<evidence type="ECO:0000256" key="4">
    <source>
        <dbReference type="SAM" id="MobiDB-lite"/>
    </source>
</evidence>
<dbReference type="PROSITE" id="PS00108">
    <property type="entry name" value="PROTEIN_KINASE_ST"/>
    <property type="match status" value="1"/>
</dbReference>
<dbReference type="InterPro" id="IPR051681">
    <property type="entry name" value="Ser/Thr_Kinases-Pseudokinases"/>
</dbReference>
<evidence type="ECO:0000313" key="6">
    <source>
        <dbReference type="EMBL" id="CEM26872.1"/>
    </source>
</evidence>
<feature type="compositionally biased region" description="Gly residues" evidence="4">
    <location>
        <begin position="57"/>
        <end position="73"/>
    </location>
</feature>
<reference evidence="6 7" key="1">
    <citation type="submission" date="2014-11" db="EMBL/GenBank/DDBJ databases">
        <authorList>
            <person name="Zhu J."/>
            <person name="Qi W."/>
            <person name="Song R."/>
        </authorList>
    </citation>
    <scope>NUCLEOTIDE SEQUENCE [LARGE SCALE GENOMIC DNA]</scope>
</reference>
<dbReference type="InParanoid" id="A0A0G4GCM1"/>
<evidence type="ECO:0000256" key="1">
    <source>
        <dbReference type="ARBA" id="ARBA00022741"/>
    </source>
</evidence>
<feature type="region of interest" description="Disordered" evidence="4">
    <location>
        <begin position="201"/>
        <end position="260"/>
    </location>
</feature>
<dbReference type="SUPFAM" id="SSF56112">
    <property type="entry name" value="Protein kinase-like (PK-like)"/>
    <property type="match status" value="1"/>
</dbReference>
<dbReference type="InterPro" id="IPR008271">
    <property type="entry name" value="Ser/Thr_kinase_AS"/>
</dbReference>
<feature type="compositionally biased region" description="Low complexity" evidence="4">
    <location>
        <begin position="537"/>
        <end position="551"/>
    </location>
</feature>
<dbReference type="GO" id="GO:0097527">
    <property type="term" value="P:necroptotic signaling pathway"/>
    <property type="evidence" value="ECO:0007669"/>
    <property type="project" value="TreeGrafter"/>
</dbReference>
<dbReference type="Proteomes" id="UP000041254">
    <property type="component" value="Unassembled WGS sequence"/>
</dbReference>
<dbReference type="OrthoDB" id="4062651at2759"/>
<dbReference type="PROSITE" id="PS50096">
    <property type="entry name" value="IQ"/>
    <property type="match status" value="1"/>
</dbReference>
<dbReference type="GO" id="GO:0004672">
    <property type="term" value="F:protein kinase activity"/>
    <property type="evidence" value="ECO:0007669"/>
    <property type="project" value="InterPro"/>
</dbReference>
<evidence type="ECO:0000256" key="2">
    <source>
        <dbReference type="ARBA" id="ARBA00022840"/>
    </source>
</evidence>
<proteinExistence type="predicted"/>
<feature type="compositionally biased region" description="Low complexity" evidence="4">
    <location>
        <begin position="46"/>
        <end position="56"/>
    </location>
</feature>
<dbReference type="GO" id="GO:0005524">
    <property type="term" value="F:ATP binding"/>
    <property type="evidence" value="ECO:0007669"/>
    <property type="project" value="UniProtKB-UniRule"/>
</dbReference>
<keyword evidence="1 3" id="KW-0547">Nucleotide-binding</keyword>